<feature type="compositionally biased region" description="Basic residues" evidence="1">
    <location>
        <begin position="144"/>
        <end position="154"/>
    </location>
</feature>
<dbReference type="SUPFAM" id="SSF50249">
    <property type="entry name" value="Nucleic acid-binding proteins"/>
    <property type="match status" value="1"/>
</dbReference>
<dbReference type="PROSITE" id="PS50126">
    <property type="entry name" value="S1"/>
    <property type="match status" value="1"/>
</dbReference>
<accession>D5G8P7</accession>
<dbReference type="Pfam" id="PF00575">
    <property type="entry name" value="S1"/>
    <property type="match status" value="1"/>
</dbReference>
<dbReference type="GO" id="GO:0043489">
    <property type="term" value="P:RNA stabilization"/>
    <property type="evidence" value="ECO:0007669"/>
    <property type="project" value="TreeGrafter"/>
</dbReference>
<dbReference type="GeneID" id="9186257"/>
<dbReference type="InParanoid" id="D5G8P7"/>
<dbReference type="PANTHER" id="PTHR15838">
    <property type="entry name" value="NUCLEOLAR PROTEIN OF 40 KDA"/>
    <property type="match status" value="1"/>
</dbReference>
<dbReference type="STRING" id="656061.D5G8P7"/>
<feature type="compositionally biased region" description="Basic residues" evidence="1">
    <location>
        <begin position="78"/>
        <end position="87"/>
    </location>
</feature>
<feature type="compositionally biased region" description="Basic and acidic residues" evidence="1">
    <location>
        <begin position="95"/>
        <end position="124"/>
    </location>
</feature>
<keyword evidence="4" id="KW-1185">Reference proteome</keyword>
<dbReference type="eggNOG" id="KOG0922">
    <property type="taxonomic scope" value="Eukaryota"/>
</dbReference>
<dbReference type="RefSeq" id="XP_002836699.1">
    <property type="nucleotide sequence ID" value="XM_002836653.1"/>
</dbReference>
<gene>
    <name evidence="3" type="ORF">GSTUM_00003070001</name>
</gene>
<feature type="region of interest" description="Disordered" evidence="1">
    <location>
        <begin position="273"/>
        <end position="327"/>
    </location>
</feature>
<dbReference type="AlphaFoldDB" id="D5G8P7"/>
<dbReference type="Gene3D" id="2.40.50.140">
    <property type="entry name" value="Nucleic acid-binding proteins"/>
    <property type="match status" value="1"/>
</dbReference>
<dbReference type="EMBL" id="FN430049">
    <property type="protein sequence ID" value="CAZ80890.1"/>
    <property type="molecule type" value="Genomic_DNA"/>
</dbReference>
<sequence length="327" mass="36446">MEALEDLQNLEYLSLVSKITTELGNHLGIDDKTLAEFVINLHQQTSSPEEFKKIIASHGVDFPDSLITSIDRLVLTMHPKHKNKRSKGSGDGSEEGTKKEMDLDTKARNLESKSKSENRKKEGGGGDALAKRSRSPSPYGRLARNYRSRSGSRSRGGDRKRGRERDDFGRDRERRGKHRYGGDEDDDFRRPPVPELDENPVLYKIYNGRVSGMKDFGVFVSLQNVKGKVDGLVHISAIRLDRVNHPADLLSRGQSVKVKVVSVQGTRIGLSMKDSRLSASPRAPTWRGWTSRSECPPPSAGRLSSSSLPGQFRPPITQISTRSTMRP</sequence>
<dbReference type="KEGG" id="tml:GSTUM_00003070001"/>
<dbReference type="SMART" id="SM00316">
    <property type="entry name" value="S1"/>
    <property type="match status" value="1"/>
</dbReference>
<evidence type="ECO:0000259" key="2">
    <source>
        <dbReference type="PROSITE" id="PS50126"/>
    </source>
</evidence>
<evidence type="ECO:0000313" key="4">
    <source>
        <dbReference type="Proteomes" id="UP000006911"/>
    </source>
</evidence>
<dbReference type="OMA" id="KNTHAYH"/>
<evidence type="ECO:0000256" key="1">
    <source>
        <dbReference type="SAM" id="MobiDB-lite"/>
    </source>
</evidence>
<feature type="domain" description="S1 motif" evidence="2">
    <location>
        <begin position="203"/>
        <end position="273"/>
    </location>
</feature>
<dbReference type="InterPro" id="IPR003029">
    <property type="entry name" value="S1_domain"/>
</dbReference>
<dbReference type="CDD" id="cd21691">
    <property type="entry name" value="GH2-like_DHX8"/>
    <property type="match status" value="1"/>
</dbReference>
<reference evidence="3 4" key="1">
    <citation type="journal article" date="2010" name="Nature">
        <title>Perigord black truffle genome uncovers evolutionary origins and mechanisms of symbiosis.</title>
        <authorList>
            <person name="Martin F."/>
            <person name="Kohler A."/>
            <person name="Murat C."/>
            <person name="Balestrini R."/>
            <person name="Coutinho P.M."/>
            <person name="Jaillon O."/>
            <person name="Montanini B."/>
            <person name="Morin E."/>
            <person name="Noel B."/>
            <person name="Percudani R."/>
            <person name="Porcel B."/>
            <person name="Rubini A."/>
            <person name="Amicucci A."/>
            <person name="Amselem J."/>
            <person name="Anthouard V."/>
            <person name="Arcioni S."/>
            <person name="Artiguenave F."/>
            <person name="Aury J.M."/>
            <person name="Ballario P."/>
            <person name="Bolchi A."/>
            <person name="Brenna A."/>
            <person name="Brun A."/>
            <person name="Buee M."/>
            <person name="Cantarel B."/>
            <person name="Chevalier G."/>
            <person name="Couloux A."/>
            <person name="Da Silva C."/>
            <person name="Denoeud F."/>
            <person name="Duplessis S."/>
            <person name="Ghignone S."/>
            <person name="Hilselberger B."/>
            <person name="Iotti M."/>
            <person name="Marcais B."/>
            <person name="Mello A."/>
            <person name="Miranda M."/>
            <person name="Pacioni G."/>
            <person name="Quesneville H."/>
            <person name="Riccioni C."/>
            <person name="Ruotolo R."/>
            <person name="Splivallo R."/>
            <person name="Stocchi V."/>
            <person name="Tisserant E."/>
            <person name="Viscomi A.R."/>
            <person name="Zambonelli A."/>
            <person name="Zampieri E."/>
            <person name="Henrissat B."/>
            <person name="Lebrun M.H."/>
            <person name="Paolocci F."/>
            <person name="Bonfante P."/>
            <person name="Ottonello S."/>
            <person name="Wincker P."/>
        </authorList>
    </citation>
    <scope>NUCLEOTIDE SEQUENCE [LARGE SCALE GENOMIC DNA]</scope>
    <source>
        <strain evidence="3 4">Mel28</strain>
    </source>
</reference>
<evidence type="ECO:0000313" key="3">
    <source>
        <dbReference type="EMBL" id="CAZ80890.1"/>
    </source>
</evidence>
<feature type="compositionally biased region" description="Basic and acidic residues" evidence="1">
    <location>
        <begin position="155"/>
        <end position="174"/>
    </location>
</feature>
<dbReference type="Proteomes" id="UP000006911">
    <property type="component" value="Unassembled WGS sequence"/>
</dbReference>
<dbReference type="HOGENOM" id="CLU_850438_0_0_1"/>
<dbReference type="InterPro" id="IPR049588">
    <property type="entry name" value="DHX8_GH2-like"/>
</dbReference>
<dbReference type="GO" id="GO:0003723">
    <property type="term" value="F:RNA binding"/>
    <property type="evidence" value="ECO:0007669"/>
    <property type="project" value="TreeGrafter"/>
</dbReference>
<feature type="region of interest" description="Disordered" evidence="1">
    <location>
        <begin position="78"/>
        <end position="193"/>
    </location>
</feature>
<dbReference type="FunFam" id="2.40.50.140:FF:000061">
    <property type="entry name" value="ATP-dependent RNA helicase DHX8"/>
    <property type="match status" value="1"/>
</dbReference>
<organism evidence="3 4">
    <name type="scientific">Tuber melanosporum (strain Mel28)</name>
    <name type="common">Perigord black truffle</name>
    <dbReference type="NCBI Taxonomy" id="656061"/>
    <lineage>
        <taxon>Eukaryota</taxon>
        <taxon>Fungi</taxon>
        <taxon>Dikarya</taxon>
        <taxon>Ascomycota</taxon>
        <taxon>Pezizomycotina</taxon>
        <taxon>Pezizomycetes</taxon>
        <taxon>Pezizales</taxon>
        <taxon>Tuberaceae</taxon>
        <taxon>Tuber</taxon>
    </lineage>
</organism>
<dbReference type="PANTHER" id="PTHR15838:SF1">
    <property type="entry name" value="ZINC FINGER CCHC DOMAIN-CONTAINING PROTEIN 17"/>
    <property type="match status" value="1"/>
</dbReference>
<protein>
    <submittedName>
        <fullName evidence="3">(Perigord truffle) hypothetical protein</fullName>
    </submittedName>
</protein>
<feature type="compositionally biased region" description="Polar residues" evidence="1">
    <location>
        <begin position="317"/>
        <end position="327"/>
    </location>
</feature>
<name>D5G8P7_TUBMM</name>
<dbReference type="InterPro" id="IPR012340">
    <property type="entry name" value="NA-bd_OB-fold"/>
</dbReference>
<proteinExistence type="predicted"/>